<dbReference type="Proteomes" id="UP000479691">
    <property type="component" value="Unassembled WGS sequence"/>
</dbReference>
<feature type="compositionally biased region" description="Polar residues" evidence="1">
    <location>
        <begin position="185"/>
        <end position="200"/>
    </location>
</feature>
<feature type="compositionally biased region" description="Acidic residues" evidence="1">
    <location>
        <begin position="203"/>
        <end position="227"/>
    </location>
</feature>
<proteinExistence type="predicted"/>
<sequence length="450" mass="50280">MVASIPPPTLSSLLPAFLAQLPASFASPKPPPSLPPLLTPLTRSRLTHLSFNLTTENSWLSLLTWSSTPSDGQTLQEHLASQDYYFLHQPPSPNTFVNKGYRRLDSETLQCLISVPELEIVVLYQFVADDLISEEGEIGNAWKVHDVRLADDEEEAFLRAGPFWSSIDAAEEEFRTVPKYGGYSYGNNDSKNNLYQPQKQETVDDQDSDDDYWGRYDDEETESVAGDEEPRPAVTNHHHHQQLQQQQQQQQPQSHVQIAASLLARRVLQEQTEERQQEEEDKEEEEYYARYANVEPVLDNPTPTTVPQTTGTEGIDRRDSISTNLTSASTTFDAQTMSTPLTAFTHPSTKVSPVIQATTLANHPTVPSSHSHSNPKPEIATAKRVVAGLESAAEVHTQNEVAIQQHVSTSVKSLYRLWKAGGMDCEEFGRFLEREVEVLKVVEEAGELGS</sequence>
<evidence type="ECO:0000256" key="1">
    <source>
        <dbReference type="SAM" id="MobiDB-lite"/>
    </source>
</evidence>
<reference evidence="2 3" key="1">
    <citation type="submission" date="2019-06" db="EMBL/GenBank/DDBJ databases">
        <authorList>
            <person name="Palmer J.M."/>
        </authorList>
    </citation>
    <scope>NUCLEOTIDE SEQUENCE [LARGE SCALE GENOMIC DNA]</scope>
    <source>
        <strain evidence="2 3">TWF788</strain>
    </source>
</reference>
<comment type="caution">
    <text evidence="2">The sequence shown here is derived from an EMBL/GenBank/DDBJ whole genome shotgun (WGS) entry which is preliminary data.</text>
</comment>
<feature type="compositionally biased region" description="Low complexity" evidence="1">
    <location>
        <begin position="242"/>
        <end position="255"/>
    </location>
</feature>
<name>A0A7C8U250_ORBOL</name>
<feature type="region of interest" description="Disordered" evidence="1">
    <location>
        <begin position="292"/>
        <end position="319"/>
    </location>
</feature>
<gene>
    <name evidence="2" type="ORF">TWF788_004245</name>
</gene>
<evidence type="ECO:0000313" key="2">
    <source>
        <dbReference type="EMBL" id="KAF3192057.1"/>
    </source>
</evidence>
<organism evidence="2 3">
    <name type="scientific">Orbilia oligospora</name>
    <name type="common">Nematode-trapping fungus</name>
    <name type="synonym">Arthrobotrys oligospora</name>
    <dbReference type="NCBI Taxonomy" id="2813651"/>
    <lineage>
        <taxon>Eukaryota</taxon>
        <taxon>Fungi</taxon>
        <taxon>Dikarya</taxon>
        <taxon>Ascomycota</taxon>
        <taxon>Pezizomycotina</taxon>
        <taxon>Orbiliomycetes</taxon>
        <taxon>Orbiliales</taxon>
        <taxon>Orbiliaceae</taxon>
        <taxon>Orbilia</taxon>
    </lineage>
</organism>
<feature type="compositionally biased region" description="Low complexity" evidence="1">
    <location>
        <begin position="301"/>
        <end position="312"/>
    </location>
</feature>
<evidence type="ECO:0000313" key="3">
    <source>
        <dbReference type="Proteomes" id="UP000479691"/>
    </source>
</evidence>
<feature type="region of interest" description="Disordered" evidence="1">
    <location>
        <begin position="183"/>
        <end position="255"/>
    </location>
</feature>
<protein>
    <submittedName>
        <fullName evidence="2">Uncharacterized protein</fullName>
    </submittedName>
</protein>
<dbReference type="EMBL" id="JAABOE010000002">
    <property type="protein sequence ID" value="KAF3192057.1"/>
    <property type="molecule type" value="Genomic_DNA"/>
</dbReference>
<dbReference type="AlphaFoldDB" id="A0A7C8U250"/>
<accession>A0A7C8U250</accession>